<dbReference type="PANTHER" id="PTHR47074:SF48">
    <property type="entry name" value="POLYNUCLEOTIDYL TRANSFERASE, RIBONUCLEASE H-LIKE SUPERFAMILY PROTEIN"/>
    <property type="match status" value="1"/>
</dbReference>
<name>A0A392M3M0_9FABA</name>
<gene>
    <name evidence="1" type="ORF">A2U01_0002761</name>
</gene>
<dbReference type="InterPro" id="IPR052929">
    <property type="entry name" value="RNase_H-like_EbsB-rel"/>
</dbReference>
<reference evidence="1 2" key="1">
    <citation type="journal article" date="2018" name="Front. Plant Sci.">
        <title>Red Clover (Trifolium pratense) and Zigzag Clover (T. medium) - A Picture of Genomic Similarities and Differences.</title>
        <authorList>
            <person name="Dluhosova J."/>
            <person name="Istvanek J."/>
            <person name="Nedelnik J."/>
            <person name="Repkova J."/>
        </authorList>
    </citation>
    <scope>NUCLEOTIDE SEQUENCE [LARGE SCALE GENOMIC DNA]</scope>
    <source>
        <strain evidence="2">cv. 10/8</strain>
        <tissue evidence="1">Leaf</tissue>
    </source>
</reference>
<comment type="caution">
    <text evidence="1">The sequence shown here is derived from an EMBL/GenBank/DDBJ whole genome shotgun (WGS) entry which is preliminary data.</text>
</comment>
<evidence type="ECO:0000313" key="1">
    <source>
        <dbReference type="EMBL" id="MCH81967.1"/>
    </source>
</evidence>
<accession>A0A392M3M0</accession>
<dbReference type="EMBL" id="LXQA010003025">
    <property type="protein sequence ID" value="MCH81967.1"/>
    <property type="molecule type" value="Genomic_DNA"/>
</dbReference>
<dbReference type="PANTHER" id="PTHR47074">
    <property type="entry name" value="BNAC02G40300D PROTEIN"/>
    <property type="match status" value="1"/>
</dbReference>
<dbReference type="Proteomes" id="UP000265520">
    <property type="component" value="Unassembled WGS sequence"/>
</dbReference>
<organism evidence="1 2">
    <name type="scientific">Trifolium medium</name>
    <dbReference type="NCBI Taxonomy" id="97028"/>
    <lineage>
        <taxon>Eukaryota</taxon>
        <taxon>Viridiplantae</taxon>
        <taxon>Streptophyta</taxon>
        <taxon>Embryophyta</taxon>
        <taxon>Tracheophyta</taxon>
        <taxon>Spermatophyta</taxon>
        <taxon>Magnoliopsida</taxon>
        <taxon>eudicotyledons</taxon>
        <taxon>Gunneridae</taxon>
        <taxon>Pentapetalae</taxon>
        <taxon>rosids</taxon>
        <taxon>fabids</taxon>
        <taxon>Fabales</taxon>
        <taxon>Fabaceae</taxon>
        <taxon>Papilionoideae</taxon>
        <taxon>50 kb inversion clade</taxon>
        <taxon>NPAAA clade</taxon>
        <taxon>Hologalegina</taxon>
        <taxon>IRL clade</taxon>
        <taxon>Trifolieae</taxon>
        <taxon>Trifolium</taxon>
    </lineage>
</organism>
<keyword evidence="2" id="KW-1185">Reference proteome</keyword>
<proteinExistence type="predicted"/>
<evidence type="ECO:0000313" key="2">
    <source>
        <dbReference type="Proteomes" id="UP000265520"/>
    </source>
</evidence>
<protein>
    <submittedName>
        <fullName evidence="1">Uncharacterized protein</fullName>
    </submittedName>
</protein>
<sequence length="114" mass="13138">MTRYARSNNNRLKCISSLEGTFYINGVVLDITTTTRLHKSSNDNTRWQLPMTGTIKCNIDAALFNDQHNFGVGMFIRNYQEKFVKAKTMWFLRTPPQVEACALKEGSSQEWLLN</sequence>
<dbReference type="AlphaFoldDB" id="A0A392M3M0"/>